<reference evidence="1 2" key="1">
    <citation type="submission" date="2019-06" db="EMBL/GenBank/DDBJ databases">
        <title>Genome Sequence of the Brown Rot Fungal Pathogen Monilinia fructicola.</title>
        <authorList>
            <person name="De Miccolis Angelini R.M."/>
            <person name="Landi L."/>
            <person name="Abate D."/>
            <person name="Pollastro S."/>
            <person name="Romanazzi G."/>
            <person name="Faretra F."/>
        </authorList>
    </citation>
    <scope>NUCLEOTIDE SEQUENCE [LARGE SCALE GENOMIC DNA]</scope>
    <source>
        <strain evidence="1 2">Mfrc123</strain>
    </source>
</reference>
<dbReference type="Proteomes" id="UP000322873">
    <property type="component" value="Unassembled WGS sequence"/>
</dbReference>
<evidence type="ECO:0000313" key="2">
    <source>
        <dbReference type="Proteomes" id="UP000322873"/>
    </source>
</evidence>
<dbReference type="EMBL" id="VICG01000010">
    <property type="protein sequence ID" value="KAA8568219.1"/>
    <property type="molecule type" value="Genomic_DNA"/>
</dbReference>
<sequence>MLHSPSSTSRWNSIKVQIEAKDKQRVFILGLILFTITKKKKTSVSRIIDTIHHKNATKSSVIINDVEPDKTRSSKFHPSLINLNPYLPPSSFKFPSENAKKS</sequence>
<organism evidence="1 2">
    <name type="scientific">Monilinia fructicola</name>
    <name type="common">Brown rot fungus</name>
    <name type="synonym">Ciboria fructicola</name>
    <dbReference type="NCBI Taxonomy" id="38448"/>
    <lineage>
        <taxon>Eukaryota</taxon>
        <taxon>Fungi</taxon>
        <taxon>Dikarya</taxon>
        <taxon>Ascomycota</taxon>
        <taxon>Pezizomycotina</taxon>
        <taxon>Leotiomycetes</taxon>
        <taxon>Helotiales</taxon>
        <taxon>Sclerotiniaceae</taxon>
        <taxon>Monilinia</taxon>
    </lineage>
</organism>
<keyword evidence="2" id="KW-1185">Reference proteome</keyword>
<accession>A0A5M9JJT4</accession>
<name>A0A5M9JJT4_MONFR</name>
<protein>
    <submittedName>
        <fullName evidence="1">Uncharacterized protein</fullName>
    </submittedName>
</protein>
<dbReference type="AlphaFoldDB" id="A0A5M9JJT4"/>
<gene>
    <name evidence="1" type="ORF">EYC84_008603</name>
</gene>
<comment type="caution">
    <text evidence="1">The sequence shown here is derived from an EMBL/GenBank/DDBJ whole genome shotgun (WGS) entry which is preliminary data.</text>
</comment>
<evidence type="ECO:0000313" key="1">
    <source>
        <dbReference type="EMBL" id="KAA8568219.1"/>
    </source>
</evidence>
<proteinExistence type="predicted"/>